<evidence type="ECO:0000313" key="3">
    <source>
        <dbReference type="Proteomes" id="UP001201873"/>
    </source>
</evidence>
<feature type="transmembrane region" description="Helical" evidence="1">
    <location>
        <begin position="23"/>
        <end position="44"/>
    </location>
</feature>
<comment type="caution">
    <text evidence="2">The sequence shown here is derived from an EMBL/GenBank/DDBJ whole genome shotgun (WGS) entry which is preliminary data.</text>
</comment>
<dbReference type="Proteomes" id="UP001201873">
    <property type="component" value="Unassembled WGS sequence"/>
</dbReference>
<protein>
    <submittedName>
        <fullName evidence="2">Uncharacterized protein</fullName>
    </submittedName>
</protein>
<accession>A0ABT0JY73</accession>
<gene>
    <name evidence="2" type="ORF">MXD59_12050</name>
</gene>
<name>A0ABT0JY73_9ACTN</name>
<dbReference type="EMBL" id="JALKFT010000010">
    <property type="protein sequence ID" value="MCK9876497.1"/>
    <property type="molecule type" value="Genomic_DNA"/>
</dbReference>
<organism evidence="2 3">
    <name type="scientific">Frankia umida</name>
    <dbReference type="NCBI Taxonomy" id="573489"/>
    <lineage>
        <taxon>Bacteria</taxon>
        <taxon>Bacillati</taxon>
        <taxon>Actinomycetota</taxon>
        <taxon>Actinomycetes</taxon>
        <taxon>Frankiales</taxon>
        <taxon>Frankiaceae</taxon>
        <taxon>Frankia</taxon>
    </lineage>
</organism>
<keyword evidence="1" id="KW-1133">Transmembrane helix</keyword>
<keyword evidence="1" id="KW-0812">Transmembrane</keyword>
<sequence>MAVSSPSAVGRVWQYVWDPQRRLAAVGVALAAIGLIAFGVYASVSGPPPLQEAVVYFDTDATKAQKDAVRAACPTVGKARQEPPDRNNLATSRVYPLRYNVSEATTEDRASLYACIYRQPGVRGVNQETQGQ</sequence>
<keyword evidence="3" id="KW-1185">Reference proteome</keyword>
<evidence type="ECO:0000313" key="2">
    <source>
        <dbReference type="EMBL" id="MCK9876497.1"/>
    </source>
</evidence>
<evidence type="ECO:0000256" key="1">
    <source>
        <dbReference type="SAM" id="Phobius"/>
    </source>
</evidence>
<proteinExistence type="predicted"/>
<keyword evidence="1" id="KW-0472">Membrane</keyword>
<dbReference type="RefSeq" id="WP_248824750.1">
    <property type="nucleotide sequence ID" value="NZ_JALKFT010000010.1"/>
</dbReference>
<reference evidence="2 3" key="1">
    <citation type="submission" date="2022-04" db="EMBL/GenBank/DDBJ databases">
        <title>Genome diversity in the genus Frankia.</title>
        <authorList>
            <person name="Carlos-Shanley C."/>
            <person name="Hahn D."/>
        </authorList>
    </citation>
    <scope>NUCLEOTIDE SEQUENCE [LARGE SCALE GENOMIC DNA]</scope>
    <source>
        <strain evidence="2 3">Ag45/Mut15</strain>
    </source>
</reference>